<dbReference type="EMBL" id="JBHSCW010000010">
    <property type="protein sequence ID" value="MFC4352907.1"/>
    <property type="molecule type" value="Genomic_DNA"/>
</dbReference>
<keyword evidence="3 6" id="KW-0812">Transmembrane</keyword>
<keyword evidence="4 6" id="KW-1133">Transmembrane helix</keyword>
<evidence type="ECO:0000256" key="3">
    <source>
        <dbReference type="ARBA" id="ARBA00022692"/>
    </source>
</evidence>
<evidence type="ECO:0000256" key="2">
    <source>
        <dbReference type="ARBA" id="ARBA00022475"/>
    </source>
</evidence>
<feature type="transmembrane region" description="Helical" evidence="6">
    <location>
        <begin position="6"/>
        <end position="30"/>
    </location>
</feature>
<dbReference type="PANTHER" id="PTHR30086">
    <property type="entry name" value="ARGININE EXPORTER PROTEIN ARGO"/>
    <property type="match status" value="1"/>
</dbReference>
<dbReference type="InterPro" id="IPR001123">
    <property type="entry name" value="LeuE-type"/>
</dbReference>
<gene>
    <name evidence="7" type="ORF">ACFOW6_15250</name>
</gene>
<feature type="transmembrane region" description="Helical" evidence="6">
    <location>
        <begin position="42"/>
        <end position="70"/>
    </location>
</feature>
<comment type="caution">
    <text evidence="7">The sequence shown here is derived from an EMBL/GenBank/DDBJ whole genome shotgun (WGS) entry which is preliminary data.</text>
</comment>
<dbReference type="PIRSF" id="PIRSF006324">
    <property type="entry name" value="LeuE"/>
    <property type="match status" value="1"/>
</dbReference>
<feature type="transmembrane region" description="Helical" evidence="6">
    <location>
        <begin position="113"/>
        <end position="135"/>
    </location>
</feature>
<reference evidence="8" key="1">
    <citation type="journal article" date="2019" name="Int. J. Syst. Evol. Microbiol.">
        <title>The Global Catalogue of Microorganisms (GCM) 10K type strain sequencing project: providing services to taxonomists for standard genome sequencing and annotation.</title>
        <authorList>
            <consortium name="The Broad Institute Genomics Platform"/>
            <consortium name="The Broad Institute Genome Sequencing Center for Infectious Disease"/>
            <person name="Wu L."/>
            <person name="Ma J."/>
        </authorList>
    </citation>
    <scope>NUCLEOTIDE SEQUENCE [LARGE SCALE GENOMIC DNA]</scope>
    <source>
        <strain evidence="8">CECT 8472</strain>
    </source>
</reference>
<accession>A0ABV8UNS2</accession>
<dbReference type="PANTHER" id="PTHR30086:SF20">
    <property type="entry name" value="ARGININE EXPORTER PROTEIN ARGO-RELATED"/>
    <property type="match status" value="1"/>
</dbReference>
<dbReference type="Pfam" id="PF01810">
    <property type="entry name" value="LysE"/>
    <property type="match status" value="1"/>
</dbReference>
<evidence type="ECO:0000313" key="8">
    <source>
        <dbReference type="Proteomes" id="UP001595799"/>
    </source>
</evidence>
<dbReference type="Proteomes" id="UP001595799">
    <property type="component" value="Unassembled WGS sequence"/>
</dbReference>
<evidence type="ECO:0000256" key="5">
    <source>
        <dbReference type="ARBA" id="ARBA00023136"/>
    </source>
</evidence>
<feature type="transmembrane region" description="Helical" evidence="6">
    <location>
        <begin position="147"/>
        <end position="172"/>
    </location>
</feature>
<sequence>MPVELQTLLVFIPIALSLNFTPGADMLFCLGQGVRSGPRAGVAASLGIASGSFLHSVAAGLGLASLIAAHPLAFEVIRWGGVAYLLWLAIGVLRQPLRELRPARRARISIHSAWANGALVCLLNPKVALFILALVPQFVDPAQGSVFLQFLIFGAILNIGGTIVNGLVGGFSGGIGRLLAQNRLVARALQHVTSFVFCILAARLAFDR</sequence>
<evidence type="ECO:0000256" key="6">
    <source>
        <dbReference type="SAM" id="Phobius"/>
    </source>
</evidence>
<evidence type="ECO:0000256" key="4">
    <source>
        <dbReference type="ARBA" id="ARBA00022989"/>
    </source>
</evidence>
<keyword evidence="8" id="KW-1185">Reference proteome</keyword>
<comment type="subcellular location">
    <subcellularLocation>
        <location evidence="1">Cell membrane</location>
        <topology evidence="1">Multi-pass membrane protein</topology>
    </subcellularLocation>
</comment>
<proteinExistence type="predicted"/>
<feature type="transmembrane region" description="Helical" evidence="6">
    <location>
        <begin position="76"/>
        <end position="93"/>
    </location>
</feature>
<keyword evidence="2" id="KW-1003">Cell membrane</keyword>
<feature type="transmembrane region" description="Helical" evidence="6">
    <location>
        <begin position="184"/>
        <end position="206"/>
    </location>
</feature>
<evidence type="ECO:0000256" key="1">
    <source>
        <dbReference type="ARBA" id="ARBA00004651"/>
    </source>
</evidence>
<name>A0ABV8UNS2_9PROT</name>
<organism evidence="7 8">
    <name type="scientific">Fodinicurvata halophila</name>
    <dbReference type="NCBI Taxonomy" id="1419723"/>
    <lineage>
        <taxon>Bacteria</taxon>
        <taxon>Pseudomonadati</taxon>
        <taxon>Pseudomonadota</taxon>
        <taxon>Alphaproteobacteria</taxon>
        <taxon>Rhodospirillales</taxon>
        <taxon>Rhodovibrionaceae</taxon>
        <taxon>Fodinicurvata</taxon>
    </lineage>
</organism>
<keyword evidence="5 6" id="KW-0472">Membrane</keyword>
<dbReference type="RefSeq" id="WP_382423284.1">
    <property type="nucleotide sequence ID" value="NZ_JBHSCW010000010.1"/>
</dbReference>
<protein>
    <submittedName>
        <fullName evidence="7">LysE family translocator</fullName>
    </submittedName>
</protein>
<evidence type="ECO:0000313" key="7">
    <source>
        <dbReference type="EMBL" id="MFC4352907.1"/>
    </source>
</evidence>